<dbReference type="Gene3D" id="3.40.50.2300">
    <property type="match status" value="1"/>
</dbReference>
<feature type="modified residue" description="4-aspartylphosphate" evidence="1">
    <location>
        <position position="57"/>
    </location>
</feature>
<keyword evidence="4" id="KW-1185">Reference proteome</keyword>
<organism evidence="3 4">
    <name type="scientific">Pseudotabrizicola alkalilacus</name>
    <dbReference type="NCBI Taxonomy" id="2305252"/>
    <lineage>
        <taxon>Bacteria</taxon>
        <taxon>Pseudomonadati</taxon>
        <taxon>Pseudomonadota</taxon>
        <taxon>Alphaproteobacteria</taxon>
        <taxon>Rhodobacterales</taxon>
        <taxon>Paracoccaceae</taxon>
        <taxon>Pseudotabrizicola</taxon>
    </lineage>
</organism>
<dbReference type="InterPro" id="IPR051015">
    <property type="entry name" value="EvgA-like"/>
</dbReference>
<accession>A0A411Z1H7</accession>
<dbReference type="RefSeq" id="WP_118152593.1">
    <property type="nucleotide sequence ID" value="NZ_QWEY01000006.1"/>
</dbReference>
<dbReference type="CDD" id="cd17535">
    <property type="entry name" value="REC_NarL-like"/>
    <property type="match status" value="1"/>
</dbReference>
<dbReference type="AlphaFoldDB" id="A0A411Z1H7"/>
<dbReference type="Proteomes" id="UP000284547">
    <property type="component" value="Unassembled WGS sequence"/>
</dbReference>
<proteinExistence type="predicted"/>
<protein>
    <submittedName>
        <fullName evidence="3">DNA-binding response regulator</fullName>
    </submittedName>
</protein>
<dbReference type="PROSITE" id="PS50110">
    <property type="entry name" value="RESPONSE_REGULATORY"/>
    <property type="match status" value="1"/>
</dbReference>
<dbReference type="InterPro" id="IPR011006">
    <property type="entry name" value="CheY-like_superfamily"/>
</dbReference>
<evidence type="ECO:0000256" key="1">
    <source>
        <dbReference type="PROSITE-ProRule" id="PRU00169"/>
    </source>
</evidence>
<comment type="caution">
    <text evidence="3">The sequence shown here is derived from an EMBL/GenBank/DDBJ whole genome shotgun (WGS) entry which is preliminary data.</text>
</comment>
<gene>
    <name evidence="3" type="ORF">D1012_12250</name>
</gene>
<dbReference type="SUPFAM" id="SSF52172">
    <property type="entry name" value="CheY-like"/>
    <property type="match status" value="1"/>
</dbReference>
<dbReference type="GO" id="GO:0003677">
    <property type="term" value="F:DNA binding"/>
    <property type="evidence" value="ECO:0007669"/>
    <property type="project" value="UniProtKB-KW"/>
</dbReference>
<evidence type="ECO:0000259" key="2">
    <source>
        <dbReference type="PROSITE" id="PS50110"/>
    </source>
</evidence>
<evidence type="ECO:0000313" key="3">
    <source>
        <dbReference type="EMBL" id="RGP36917.1"/>
    </source>
</evidence>
<dbReference type="SMART" id="SM00448">
    <property type="entry name" value="REC"/>
    <property type="match status" value="1"/>
</dbReference>
<dbReference type="GO" id="GO:0000160">
    <property type="term" value="P:phosphorelay signal transduction system"/>
    <property type="evidence" value="ECO:0007669"/>
    <property type="project" value="InterPro"/>
</dbReference>
<keyword evidence="3" id="KW-0238">DNA-binding</keyword>
<dbReference type="Pfam" id="PF00072">
    <property type="entry name" value="Response_reg"/>
    <property type="match status" value="1"/>
</dbReference>
<name>A0A411Z1H7_9RHOB</name>
<dbReference type="OrthoDB" id="3679796at2"/>
<dbReference type="PANTHER" id="PTHR45566:SF1">
    <property type="entry name" value="HTH-TYPE TRANSCRIPTIONAL REGULATOR YHJB-RELATED"/>
    <property type="match status" value="1"/>
</dbReference>
<reference evidence="3 4" key="1">
    <citation type="submission" date="2018-08" db="EMBL/GenBank/DDBJ databases">
        <title>Flavobacterium tibetense sp. nov., isolated from a wetland YonghuCo on Tibetan Plateau.</title>
        <authorList>
            <person name="Phurbu D."/>
            <person name="Lu H."/>
            <person name="Xing P."/>
        </authorList>
    </citation>
    <scope>NUCLEOTIDE SEQUENCE [LARGE SCALE GENOMIC DNA]</scope>
    <source>
        <strain evidence="3 4">DJC</strain>
    </source>
</reference>
<feature type="domain" description="Response regulatory" evidence="2">
    <location>
        <begin position="6"/>
        <end position="122"/>
    </location>
</feature>
<sequence>MTKQLSILIGDDHELVRDAIAHMLRSEPDFLITVAKDASAVLHEIDCARSYDIILLDVNMPGMDGLSGVEDVIRANQDGAVVIFSGQVDDIFVWKAIELGAKGYIPKTLPIRALTSAIRVIASGQTFVPLHRRSENDTDAPGYGLTDSEK</sequence>
<dbReference type="InterPro" id="IPR001789">
    <property type="entry name" value="Sig_transdc_resp-reg_receiver"/>
</dbReference>
<dbReference type="PANTHER" id="PTHR45566">
    <property type="entry name" value="HTH-TYPE TRANSCRIPTIONAL REGULATOR YHJB-RELATED"/>
    <property type="match status" value="1"/>
</dbReference>
<keyword evidence="1" id="KW-0597">Phosphoprotein</keyword>
<dbReference type="EMBL" id="QWEY01000006">
    <property type="protein sequence ID" value="RGP36917.1"/>
    <property type="molecule type" value="Genomic_DNA"/>
</dbReference>
<evidence type="ECO:0000313" key="4">
    <source>
        <dbReference type="Proteomes" id="UP000284547"/>
    </source>
</evidence>
<dbReference type="InterPro" id="IPR058245">
    <property type="entry name" value="NreC/VraR/RcsB-like_REC"/>
</dbReference>